<sequence length="85" mass="10033">MRIEEKRSTIRDTQASQIPLPWINYRESKDLKANEEENQIYIDALIRRRSSPGLLRSKLTAPNEPQNQNQLKMEQREPPCVLPFN</sequence>
<dbReference type="Proteomes" id="UP001201812">
    <property type="component" value="Unassembled WGS sequence"/>
</dbReference>
<proteinExistence type="predicted"/>
<evidence type="ECO:0000256" key="1">
    <source>
        <dbReference type="SAM" id="MobiDB-lite"/>
    </source>
</evidence>
<dbReference type="AlphaFoldDB" id="A0AAD4NKQ9"/>
<comment type="caution">
    <text evidence="2">The sequence shown here is derived from an EMBL/GenBank/DDBJ whole genome shotgun (WGS) entry which is preliminary data.</text>
</comment>
<accession>A0AAD4NKQ9</accession>
<dbReference type="EMBL" id="JAKKPZ010000001">
    <property type="protein sequence ID" value="KAI1728364.1"/>
    <property type="molecule type" value="Genomic_DNA"/>
</dbReference>
<reference evidence="2" key="1">
    <citation type="submission" date="2022-01" db="EMBL/GenBank/DDBJ databases">
        <title>Genome Sequence Resource for Two Populations of Ditylenchus destructor, the Migratory Endoparasitic Phytonematode.</title>
        <authorList>
            <person name="Zhang H."/>
            <person name="Lin R."/>
            <person name="Xie B."/>
        </authorList>
    </citation>
    <scope>NUCLEOTIDE SEQUENCE</scope>
    <source>
        <strain evidence="2">BazhouSP</strain>
    </source>
</reference>
<feature type="region of interest" description="Disordered" evidence="1">
    <location>
        <begin position="53"/>
        <end position="85"/>
    </location>
</feature>
<evidence type="ECO:0000313" key="2">
    <source>
        <dbReference type="EMBL" id="KAI1728364.1"/>
    </source>
</evidence>
<organism evidence="2 3">
    <name type="scientific">Ditylenchus destructor</name>
    <dbReference type="NCBI Taxonomy" id="166010"/>
    <lineage>
        <taxon>Eukaryota</taxon>
        <taxon>Metazoa</taxon>
        <taxon>Ecdysozoa</taxon>
        <taxon>Nematoda</taxon>
        <taxon>Chromadorea</taxon>
        <taxon>Rhabditida</taxon>
        <taxon>Tylenchina</taxon>
        <taxon>Tylenchomorpha</taxon>
        <taxon>Sphaerularioidea</taxon>
        <taxon>Anguinidae</taxon>
        <taxon>Anguininae</taxon>
        <taxon>Ditylenchus</taxon>
    </lineage>
</organism>
<feature type="compositionally biased region" description="Polar residues" evidence="1">
    <location>
        <begin position="63"/>
        <end position="72"/>
    </location>
</feature>
<keyword evidence="3" id="KW-1185">Reference proteome</keyword>
<gene>
    <name evidence="2" type="ORF">DdX_00538</name>
</gene>
<protein>
    <submittedName>
        <fullName evidence="2">Uncharacterized protein</fullName>
    </submittedName>
</protein>
<evidence type="ECO:0000313" key="3">
    <source>
        <dbReference type="Proteomes" id="UP001201812"/>
    </source>
</evidence>
<name>A0AAD4NKQ9_9BILA</name>